<gene>
    <name evidence="2" type="ORF">B0H16DRAFT_1464129</name>
</gene>
<sequence length="471" mass="52531">MSPSGPTQHPHSLALPTRRPSLSLHRLTGNSGGAFTNRTANRGSDFKVHWAGEALIYSQCSVKVARWSSQPSSRMPPAELSSPKADTSIKARFGLEAPSTMRKGMICDTHATACTSWEVFSYAELYSSGRSSQGQWLGTRKKFQSASIRSRSLHRSLPALTLAKHFWNTKAVVDHGGHLSHGEKPRPGWNSLELAIPRMQLQAREGLEQSLRCRALGKLARCLNEFKLSSPTGGTGRFKKQNGGWERLQGLFFAYSPARVGLEQSLRCRALGKLARCLNEFRLSLPTGGTAFDSSERHAGKWHDLPVSPQPTLSPESILLRDEFPGHNWTEMIALNFIADREEYCDVNRRASQEYGAPRNIKRFPPEGLLLWVPRKPGPQLPLAQPRFDLIEPRNFAGSSSDMSAKSPSIIQDPELVNATNRGRTNRTYFGEMFTNQVGQTPNVDREWVALSFWKHPLGHMSIPAITRIRD</sequence>
<keyword evidence="3" id="KW-1185">Reference proteome</keyword>
<evidence type="ECO:0000313" key="2">
    <source>
        <dbReference type="EMBL" id="KAJ7742258.1"/>
    </source>
</evidence>
<proteinExistence type="predicted"/>
<dbReference type="AlphaFoldDB" id="A0AAD7IG09"/>
<evidence type="ECO:0000313" key="3">
    <source>
        <dbReference type="Proteomes" id="UP001215598"/>
    </source>
</evidence>
<evidence type="ECO:0000256" key="1">
    <source>
        <dbReference type="SAM" id="MobiDB-lite"/>
    </source>
</evidence>
<protein>
    <submittedName>
        <fullName evidence="2">Uncharacterized protein</fullName>
    </submittedName>
</protein>
<comment type="caution">
    <text evidence="2">The sequence shown here is derived from an EMBL/GenBank/DDBJ whole genome shotgun (WGS) entry which is preliminary data.</text>
</comment>
<dbReference type="EMBL" id="JARKIB010000095">
    <property type="protein sequence ID" value="KAJ7742258.1"/>
    <property type="molecule type" value="Genomic_DNA"/>
</dbReference>
<name>A0AAD7IG09_9AGAR</name>
<reference evidence="2" key="1">
    <citation type="submission" date="2023-03" db="EMBL/GenBank/DDBJ databases">
        <title>Massive genome expansion in bonnet fungi (Mycena s.s.) driven by repeated elements and novel gene families across ecological guilds.</title>
        <authorList>
            <consortium name="Lawrence Berkeley National Laboratory"/>
            <person name="Harder C.B."/>
            <person name="Miyauchi S."/>
            <person name="Viragh M."/>
            <person name="Kuo A."/>
            <person name="Thoen E."/>
            <person name="Andreopoulos B."/>
            <person name="Lu D."/>
            <person name="Skrede I."/>
            <person name="Drula E."/>
            <person name="Henrissat B."/>
            <person name="Morin E."/>
            <person name="Kohler A."/>
            <person name="Barry K."/>
            <person name="LaButti K."/>
            <person name="Morin E."/>
            <person name="Salamov A."/>
            <person name="Lipzen A."/>
            <person name="Mereny Z."/>
            <person name="Hegedus B."/>
            <person name="Baldrian P."/>
            <person name="Stursova M."/>
            <person name="Weitz H."/>
            <person name="Taylor A."/>
            <person name="Grigoriev I.V."/>
            <person name="Nagy L.G."/>
            <person name="Martin F."/>
            <person name="Kauserud H."/>
        </authorList>
    </citation>
    <scope>NUCLEOTIDE SEQUENCE</scope>
    <source>
        <strain evidence="2">CBHHK182m</strain>
    </source>
</reference>
<feature type="region of interest" description="Disordered" evidence="1">
    <location>
        <begin position="1"/>
        <end position="37"/>
    </location>
</feature>
<organism evidence="2 3">
    <name type="scientific">Mycena metata</name>
    <dbReference type="NCBI Taxonomy" id="1033252"/>
    <lineage>
        <taxon>Eukaryota</taxon>
        <taxon>Fungi</taxon>
        <taxon>Dikarya</taxon>
        <taxon>Basidiomycota</taxon>
        <taxon>Agaricomycotina</taxon>
        <taxon>Agaricomycetes</taxon>
        <taxon>Agaricomycetidae</taxon>
        <taxon>Agaricales</taxon>
        <taxon>Marasmiineae</taxon>
        <taxon>Mycenaceae</taxon>
        <taxon>Mycena</taxon>
    </lineage>
</organism>
<accession>A0AAD7IG09</accession>
<dbReference type="Proteomes" id="UP001215598">
    <property type="component" value="Unassembled WGS sequence"/>
</dbReference>
<feature type="compositionally biased region" description="Polar residues" evidence="1">
    <location>
        <begin position="1"/>
        <end position="10"/>
    </location>
</feature>